<proteinExistence type="predicted"/>
<dbReference type="InterPro" id="IPR014917">
    <property type="entry name" value="DUF1800"/>
</dbReference>
<dbReference type="PANTHER" id="PTHR43737:SF1">
    <property type="entry name" value="DUF1501 DOMAIN-CONTAINING PROTEIN"/>
    <property type="match status" value="1"/>
</dbReference>
<dbReference type="InParanoid" id="A0A1Z5KJI8"/>
<sequence length="2023" mass="225380">MRSKRLGRLQLSLLGCVLLAHHSVVHSQPEGVITIPPRILECPQDETDVVDCPTVGALTSLEITTAVRLRRSSDVCMLFNNLGEPMARSYNGHAWEAYFNTATPQASQISCDCSTCILQGLPVGEYQLISQAHTRAPVDEYARFLEQATFGPRMVDLQSFTTPEEWIMEQMKLPMTSHRAIYRRHWNHRFPHSSYQGLVTHPCAYGTRYRQAAFSDKDWKKYITIRSLSDSRKELSIEGHVRTVIEARTLHIRPPEEGFEIGDGDYAICQRLRAIVGSELHLLHPESGNCFHLYTDGVAKGVPEVHLPGTESQSQVIVNLPEELVQPIDTQYYNGSVSELFVSTALNDPVCATLPNVTGMPEKSVFGLYQGKYYIHDPRYVVLDNTLESPNTDGSAVRLTQGATDELYRVRCSSAPITFVNEAYCTIAHESACVSSEFDTRVSVDLTVDTLSAAYPERYVYAVTGLRQDPAVVPTPCTPGALSRWIPVDGAICASTWVTAQTQKALARLLRRSTDQNELLRDVLFPQLSEPFNCDQADVQEYDFSVLVDGTCWQNVHPLHWQIFDFTDWVVNHPGGASSIQQFALDGTFILKFPDWHEMDRFYTTLESQGIVRLGRLGDSIVLADSPPAADAFASVTSTTRVGSTLTCGSPFEVANEPSLGGSIYQGGFDGATEYNDTTIEEDLEHQRTSVWMDVALTAPDQLRQKMAWALSQIFAVGPTAIEAWFSSENFLTFYDIFVRHAFGNYRDVLKEVSYSPLMAEQLTFLNNQGTNFVFSDQKILQSPDENFAREAMQILSVGVYLLNNDGTWVLDGNGNPVPTYSNADIVEYSRMWTGFQQQVIRGNVESWSMCKCDRCCERRRRIGVKDFLTSLVSGKGSLVDPMMINIRARDNLPKMGLNRTYVGDGYPLCKHLPAQHFLKIGATYRLLGSTPNPRLLAEHETWYNSSTTKRLKLAPDSALFPKLCQPSEDGSCQYKTVIELDENVVCTGVECEVDSLRIIEVTDGLFYEYSRQPCVEQAFYSNPSMMRLNWHIFFCGDPEVESGSVACCDGENDGATMEFNLFDGERTTYATAEQRCTENGKNLCRVPWWECDNCDVKLGVWTNMGCAHQVKIGLDGKVGIVHHVDVEEVDLEHIHYNVRQDTKTTFRVDWEGPIDVFLASYETECVAHGCTRDSFDNLCLCSVSVEESQVFTSPPTRDEVLDQLNIGSFSPDILDETYQKDDLGNGVHMYSTDGQLSARSIFEVKDKLNIVHLRMNMRSTVTVGSKNAMSFRNPVHFMSLVYPELRDAVYETDAGIDHYMQHPNTAPFISIRLLQRFGISNPSPRLIKSVAAAFVNGRYYSADGMSFGSGEYGDLTATIAAILLNRESRTVALDADPTHGSLQEPFLRLVRAMRSLQFQPTEDAPFVRFAVPLNDAIGQQSHKLPDIFSFFKPEYVPSGPIGNALLYCPECMVQSGPRAVALMNGLYTLVKYGLRSDYGGFGFPEVGPFVQGDYNASQGYLTHQPDVTLNSLQVVDELATLLTAGRLDAAKRSKLVELYDTAVSRLEGFLSILQVMMITPEFHTTGLSQNTGGVMPPADPVVPNTKPYKAVIYLMLEGGMDSYNMLVPQVCSGANAAGVTVDQQYQQERGELALEEDARGVTIEAQGQPCSTFALHDELTLFKELYDAGELMFLANVGTVDESDITKDNYIEKTRFQLFAHNHMQVEVKTVDPKVTDRGTGVLGRLASVLHDKGYATGSTSIDDASVTVQAAQLRQPMQQIVSRMGVATFDEKPETETVNMKQFAEEVNAQAGAYDSLFGQTWSAQIVNGIRDADLLESQLETTQLGEHWPTESWILADFGYHFSTLARLIQARTQRGVERDVFYMESLAWDHHTGMKADLRRKFGYMNEGLGWLVQELKEQGVWQDVTLVIASEFGRTLTPNSGQGSDHGWGGHYVMMGGDVQGGRIVGEYPTDLTDTGPLNIGRGRIMPTMSWDAVWNGVAQWMGVTEEAELEAILPNRKASTGGPFMDLMTEADLFEAR</sequence>
<evidence type="ECO:0008006" key="4">
    <source>
        <dbReference type="Google" id="ProtNLM"/>
    </source>
</evidence>
<dbReference type="SUPFAM" id="SSF53649">
    <property type="entry name" value="Alkaline phosphatase-like"/>
    <property type="match status" value="1"/>
</dbReference>
<reference evidence="2 3" key="1">
    <citation type="journal article" date="2015" name="Plant Cell">
        <title>Oil accumulation by the oleaginous diatom Fistulifera solaris as revealed by the genome and transcriptome.</title>
        <authorList>
            <person name="Tanaka T."/>
            <person name="Maeda Y."/>
            <person name="Veluchamy A."/>
            <person name="Tanaka M."/>
            <person name="Abida H."/>
            <person name="Marechal E."/>
            <person name="Bowler C."/>
            <person name="Muto M."/>
            <person name="Sunaga Y."/>
            <person name="Tanaka M."/>
            <person name="Yoshino T."/>
            <person name="Taniguchi T."/>
            <person name="Fukuda Y."/>
            <person name="Nemoto M."/>
            <person name="Matsumoto M."/>
            <person name="Wong P.S."/>
            <person name="Aburatani S."/>
            <person name="Fujibuchi W."/>
        </authorList>
    </citation>
    <scope>NUCLEOTIDE SEQUENCE [LARGE SCALE GENOMIC DNA]</scope>
    <source>
        <strain evidence="2 3">JPCC DA0580</strain>
    </source>
</reference>
<dbReference type="InterPro" id="IPR017850">
    <property type="entry name" value="Alkaline_phosphatase_core_sf"/>
</dbReference>
<organism evidence="2 3">
    <name type="scientific">Fistulifera solaris</name>
    <name type="common">Oleaginous diatom</name>
    <dbReference type="NCBI Taxonomy" id="1519565"/>
    <lineage>
        <taxon>Eukaryota</taxon>
        <taxon>Sar</taxon>
        <taxon>Stramenopiles</taxon>
        <taxon>Ochrophyta</taxon>
        <taxon>Bacillariophyta</taxon>
        <taxon>Bacillariophyceae</taxon>
        <taxon>Bacillariophycidae</taxon>
        <taxon>Naviculales</taxon>
        <taxon>Naviculaceae</taxon>
        <taxon>Fistulifera</taxon>
    </lineage>
</organism>
<keyword evidence="3" id="KW-1185">Reference proteome</keyword>
<dbReference type="EMBL" id="BDSP01000240">
    <property type="protein sequence ID" value="GAX26211.1"/>
    <property type="molecule type" value="Genomic_DNA"/>
</dbReference>
<evidence type="ECO:0000256" key="1">
    <source>
        <dbReference type="SAM" id="SignalP"/>
    </source>
</evidence>
<name>A0A1Z5KJI8_FISSO</name>
<dbReference type="PANTHER" id="PTHR43737">
    <property type="entry name" value="BLL7424 PROTEIN"/>
    <property type="match status" value="1"/>
</dbReference>
<dbReference type="Pfam" id="PF07394">
    <property type="entry name" value="DUF1501"/>
    <property type="match status" value="1"/>
</dbReference>
<dbReference type="Proteomes" id="UP000198406">
    <property type="component" value="Unassembled WGS sequence"/>
</dbReference>
<feature type="signal peptide" evidence="1">
    <location>
        <begin position="1"/>
        <end position="27"/>
    </location>
</feature>
<evidence type="ECO:0000313" key="3">
    <source>
        <dbReference type="Proteomes" id="UP000198406"/>
    </source>
</evidence>
<keyword evidence="1" id="KW-0732">Signal</keyword>
<gene>
    <name evidence="2" type="ORF">FisN_16Lh033</name>
</gene>
<comment type="caution">
    <text evidence="2">The sequence shown here is derived from an EMBL/GenBank/DDBJ whole genome shotgun (WGS) entry which is preliminary data.</text>
</comment>
<dbReference type="Pfam" id="PF08811">
    <property type="entry name" value="DUF1800"/>
    <property type="match status" value="2"/>
</dbReference>
<feature type="chain" id="PRO_5012509596" description="DUF1501 domain-containing protein" evidence="1">
    <location>
        <begin position="28"/>
        <end position="2023"/>
    </location>
</feature>
<dbReference type="InterPro" id="IPR010869">
    <property type="entry name" value="DUF1501"/>
</dbReference>
<evidence type="ECO:0000313" key="2">
    <source>
        <dbReference type="EMBL" id="GAX26211.1"/>
    </source>
</evidence>
<protein>
    <recommendedName>
        <fullName evidence="4">DUF1501 domain-containing protein</fullName>
    </recommendedName>
</protein>
<dbReference type="OrthoDB" id="44161at2759"/>
<accession>A0A1Z5KJI8</accession>